<evidence type="ECO:0000256" key="2">
    <source>
        <dbReference type="ARBA" id="ARBA00022692"/>
    </source>
</evidence>
<evidence type="ECO:0000256" key="4">
    <source>
        <dbReference type="ARBA" id="ARBA00023136"/>
    </source>
</evidence>
<proteinExistence type="predicted"/>
<keyword evidence="3" id="KW-1133">Transmembrane helix</keyword>
<evidence type="ECO:0000259" key="5">
    <source>
        <dbReference type="Pfam" id="PF13721"/>
    </source>
</evidence>
<sequence length="79" mass="8666">MLIVVIVIGLLYALPNLFGEDPAVQITGARGVAASEQTLIQVQKTLQEEKITASLWHWKRALFLRASTPLTPSCALVKH</sequence>
<dbReference type="Pfam" id="PF13721">
    <property type="entry name" value="SecD-TM1"/>
    <property type="match status" value="1"/>
</dbReference>
<dbReference type="AlphaFoldDB" id="A0A376U3S1"/>
<evidence type="ECO:0000313" key="7">
    <source>
        <dbReference type="Proteomes" id="UP000254079"/>
    </source>
</evidence>
<reference evidence="6 7" key="1">
    <citation type="submission" date="2018-06" db="EMBL/GenBank/DDBJ databases">
        <authorList>
            <consortium name="Pathogen Informatics"/>
            <person name="Doyle S."/>
        </authorList>
    </citation>
    <scope>NUCLEOTIDE SEQUENCE [LARGE SCALE GENOMIC DNA]</scope>
    <source>
        <strain evidence="6 7">NCTC8622</strain>
    </source>
</reference>
<keyword evidence="2" id="KW-0812">Transmembrane</keyword>
<gene>
    <name evidence="6" type="primary">secD_1</name>
    <name evidence="6" type="ORF">NCTC8622_03021</name>
</gene>
<protein>
    <submittedName>
        <fullName evidence="6">Protein-export protein</fullName>
    </submittedName>
</protein>
<accession>A0A376U3S1</accession>
<dbReference type="Proteomes" id="UP000254079">
    <property type="component" value="Unassembled WGS sequence"/>
</dbReference>
<evidence type="ECO:0000256" key="3">
    <source>
        <dbReference type="ARBA" id="ARBA00022989"/>
    </source>
</evidence>
<keyword evidence="4" id="KW-0472">Membrane</keyword>
<keyword evidence="1" id="KW-1003">Cell membrane</keyword>
<dbReference type="EMBL" id="UGCP01000002">
    <property type="protein sequence ID" value="STI83979.1"/>
    <property type="molecule type" value="Genomic_DNA"/>
</dbReference>
<organism evidence="6 7">
    <name type="scientific">Escherichia coli</name>
    <dbReference type="NCBI Taxonomy" id="562"/>
    <lineage>
        <taxon>Bacteria</taxon>
        <taxon>Pseudomonadati</taxon>
        <taxon>Pseudomonadota</taxon>
        <taxon>Gammaproteobacteria</taxon>
        <taxon>Enterobacterales</taxon>
        <taxon>Enterobacteriaceae</taxon>
        <taxon>Escherichia</taxon>
    </lineage>
</organism>
<feature type="domain" description="SecD export protein N-terminal TM" evidence="5">
    <location>
        <begin position="1"/>
        <end position="54"/>
    </location>
</feature>
<evidence type="ECO:0000313" key="6">
    <source>
        <dbReference type="EMBL" id="STI83979.1"/>
    </source>
</evidence>
<evidence type="ECO:0000256" key="1">
    <source>
        <dbReference type="ARBA" id="ARBA00022475"/>
    </source>
</evidence>
<dbReference type="InterPro" id="IPR027398">
    <property type="entry name" value="SecD-TM"/>
</dbReference>
<name>A0A376U3S1_ECOLX</name>